<dbReference type="Gene3D" id="3.40.50.300">
    <property type="entry name" value="P-loop containing nucleotide triphosphate hydrolases"/>
    <property type="match status" value="3"/>
</dbReference>
<dbReference type="RefSeq" id="WP_002200128.1">
    <property type="nucleotide sequence ID" value="NZ_JH791996.1"/>
</dbReference>
<dbReference type="InterPro" id="IPR027417">
    <property type="entry name" value="P-loop_NTPase"/>
</dbReference>
<dbReference type="PRINTS" id="PR00819">
    <property type="entry name" value="CBXCFQXSUPER"/>
</dbReference>
<dbReference type="SUPFAM" id="SSF52540">
    <property type="entry name" value="P-loop containing nucleoside triphosphate hydrolases"/>
    <property type="match status" value="3"/>
</dbReference>
<dbReference type="PANTHER" id="PTHR43392">
    <property type="entry name" value="AAA-TYPE ATPASE FAMILY PROTEIN / ANKYRIN REPEAT FAMILY PROTEIN"/>
    <property type="match status" value="1"/>
</dbReference>
<accession>J8AAE0</accession>
<proteinExistence type="inferred from homology"/>
<reference evidence="5 6" key="1">
    <citation type="submission" date="2012-04" db="EMBL/GenBank/DDBJ databases">
        <title>The Genome Sequence of Bacillus cereus BAG5X1-1.</title>
        <authorList>
            <consortium name="The Broad Institute Genome Sequencing Platform"/>
            <consortium name="The Broad Institute Genome Sequencing Center for Infectious Disease"/>
            <person name="Feldgarden M."/>
            <person name="Van der Auwera G.A."/>
            <person name="Mahillon J."/>
            <person name="Duprez V."/>
            <person name="Timmery S."/>
            <person name="Mattelet C."/>
            <person name="Dierick K."/>
            <person name="Sun M."/>
            <person name="Yu Z."/>
            <person name="Zhu L."/>
            <person name="Hu X."/>
            <person name="Shank E.B."/>
            <person name="Swiecicka I."/>
            <person name="Hansen B.M."/>
            <person name="Andrup L."/>
            <person name="Young S.K."/>
            <person name="Zeng Q."/>
            <person name="Gargeya S."/>
            <person name="Fitzgerald M."/>
            <person name="Haas B."/>
            <person name="Abouelleil A."/>
            <person name="Alvarado L."/>
            <person name="Arachchi H.M."/>
            <person name="Berlin A."/>
            <person name="Chapman S.B."/>
            <person name="Goldberg J."/>
            <person name="Griggs A."/>
            <person name="Gujja S."/>
            <person name="Hansen M."/>
            <person name="Howarth C."/>
            <person name="Imamovic A."/>
            <person name="Larimer J."/>
            <person name="McCowen C."/>
            <person name="Montmayeur A."/>
            <person name="Murphy C."/>
            <person name="Neiman D."/>
            <person name="Pearson M."/>
            <person name="Priest M."/>
            <person name="Roberts A."/>
            <person name="Saif S."/>
            <person name="Shea T."/>
            <person name="Sisk P."/>
            <person name="Sykes S."/>
            <person name="Wortman J."/>
            <person name="Nusbaum C."/>
            <person name="Birren B."/>
        </authorList>
    </citation>
    <scope>NUCLEOTIDE SEQUENCE [LARGE SCALE GENOMIC DNA]</scope>
    <source>
        <strain evidence="5 6">BAG5X1-1</strain>
    </source>
</reference>
<feature type="domain" description="AAA+ ATPase" evidence="4">
    <location>
        <begin position="814"/>
        <end position="939"/>
    </location>
</feature>
<keyword evidence="2" id="KW-0547">Nucleotide-binding</keyword>
<dbReference type="EMBL" id="AHDJ01000024">
    <property type="protein sequence ID" value="EJQ45511.1"/>
    <property type="molecule type" value="Genomic_DNA"/>
</dbReference>
<dbReference type="CDD" id="cd00009">
    <property type="entry name" value="AAA"/>
    <property type="match status" value="2"/>
</dbReference>
<dbReference type="InterPro" id="IPR003959">
    <property type="entry name" value="ATPase_AAA_core"/>
</dbReference>
<dbReference type="GO" id="GO:0016887">
    <property type="term" value="F:ATP hydrolysis activity"/>
    <property type="evidence" value="ECO:0007669"/>
    <property type="project" value="InterPro"/>
</dbReference>
<dbReference type="Pfam" id="PF00004">
    <property type="entry name" value="AAA"/>
    <property type="match status" value="3"/>
</dbReference>
<dbReference type="InterPro" id="IPR000641">
    <property type="entry name" value="CbxX/CfxQ"/>
</dbReference>
<comment type="similarity">
    <text evidence="1">Belongs to the CbxX/CfxQ family.</text>
</comment>
<evidence type="ECO:0000259" key="4">
    <source>
        <dbReference type="SMART" id="SM00382"/>
    </source>
</evidence>
<feature type="domain" description="AAA+ ATPase" evidence="4">
    <location>
        <begin position="537"/>
        <end position="675"/>
    </location>
</feature>
<dbReference type="AlphaFoldDB" id="J8AAE0"/>
<dbReference type="HOGENOM" id="CLU_293499_0_0_9"/>
<evidence type="ECO:0000256" key="2">
    <source>
        <dbReference type="ARBA" id="ARBA00022741"/>
    </source>
</evidence>
<evidence type="ECO:0000256" key="3">
    <source>
        <dbReference type="ARBA" id="ARBA00022840"/>
    </source>
</evidence>
<dbReference type="GO" id="GO:0005524">
    <property type="term" value="F:ATP binding"/>
    <property type="evidence" value="ECO:0007669"/>
    <property type="project" value="UniProtKB-KW"/>
</dbReference>
<name>J8AAE0_BACCE</name>
<protein>
    <recommendedName>
        <fullName evidence="4">AAA+ ATPase domain-containing protein</fullName>
    </recommendedName>
</protein>
<comment type="caution">
    <text evidence="5">The sequence shown here is derived from an EMBL/GenBank/DDBJ whole genome shotgun (WGS) entry which is preliminary data.</text>
</comment>
<dbReference type="SMART" id="SM00382">
    <property type="entry name" value="AAA"/>
    <property type="match status" value="3"/>
</dbReference>
<evidence type="ECO:0000313" key="5">
    <source>
        <dbReference type="EMBL" id="EJQ45511.1"/>
    </source>
</evidence>
<keyword evidence="3" id="KW-0067">ATP-binding</keyword>
<evidence type="ECO:0000256" key="1">
    <source>
        <dbReference type="ARBA" id="ARBA00010378"/>
    </source>
</evidence>
<feature type="domain" description="AAA+ ATPase" evidence="4">
    <location>
        <begin position="256"/>
        <end position="394"/>
    </location>
</feature>
<dbReference type="InterPro" id="IPR050773">
    <property type="entry name" value="CbxX/CfxQ_RuBisCO_ESX"/>
</dbReference>
<dbReference type="InterPro" id="IPR003593">
    <property type="entry name" value="AAA+_ATPase"/>
</dbReference>
<dbReference type="PANTHER" id="PTHR43392:SF2">
    <property type="entry name" value="AAA-TYPE ATPASE FAMILY PROTEIN _ ANKYRIN REPEAT FAMILY PROTEIN"/>
    <property type="match status" value="1"/>
</dbReference>
<dbReference type="PATRIC" id="fig|1053189.3.peg.2433"/>
<evidence type="ECO:0000313" key="6">
    <source>
        <dbReference type="Proteomes" id="UP000006600"/>
    </source>
</evidence>
<organism evidence="5 6">
    <name type="scientific">Bacillus cereus BAG5X1-1</name>
    <dbReference type="NCBI Taxonomy" id="1053189"/>
    <lineage>
        <taxon>Bacteria</taxon>
        <taxon>Bacillati</taxon>
        <taxon>Bacillota</taxon>
        <taxon>Bacilli</taxon>
        <taxon>Bacillales</taxon>
        <taxon>Bacillaceae</taxon>
        <taxon>Bacillus</taxon>
        <taxon>Bacillus cereus group</taxon>
    </lineage>
</organism>
<dbReference type="Proteomes" id="UP000006600">
    <property type="component" value="Unassembled WGS sequence"/>
</dbReference>
<gene>
    <name evidence="5" type="ORF">IEE_02392</name>
</gene>
<sequence length="1035" mass="118138">MLFWTKKKLALQIYQKQTGYWALASDSSVLMSFLEKTEAKEMKKKIEPALQEWDGTGNVLDYLYDAEKYYIYDLCVDAREKYRASERYNFVDGLVKGQQIDILLAPVNSIEEMVVNGEFVNTAFGIYLSDKWNIVHLPSGKVYAEGLEKEQAVKLIEAFMHYNDKMCWGTVQSHFDFYANQDMFNTLVAIKRDIELNKYIDYSEYAWGPEWNEFMAKWNKLFGIEYFADLIKRWKRDAYELKNSDDSRSIERILNDQKHIVLKGPSGVGKSTIVEYLAEALYLLGLMPENKCVEITRRDLAPTSTGSVESKLNEFIQEAEGGILFIDEAYSLKSANSNEDMQLVLDGLLDVLGGRRGTIVVVLAGYSYDMEKLLDSNEGLRSRFTSKNIIELKEMTPDELGEFFVSEIENMGYEVERGLGEKASLMFYNMRKANKLNGNLRSVKGVIEELRDINRDLIVSGVRDKYAFDAELLTKLKRVPVTNQDRKMIQHEAKKRMDGLYGLEGVKRDVQERMDILDSIRIEREEKSWLDDDVEKVNLNMMIVGEPGTAKTEIAEIMGEYLKGSGFLKNGNFYKVVRDDLVGQYIGDTALKTKEVLKKATGSILFIDEAHNLAEGGENDFGKEALRTVMEYVYANSGDIACILAVYPDKLDKLYSVDPGIKSRFREPILLGNYTPYEIIQIMKNVLKKNKLELSEEVLSALEIEVRNFGERNNNIFDGNGRWAVETAKTILEKKRVKAVIEVEDIRKIFNAKSGIISVDEKRQEGQKDLLRETWDKLDQLEGMENVKKQFKDMETKLRIQKAKQEKGIPVRPLRLHASIEGDSGVGKTTIAEIYSSLLWGMGYLSKGTLCQVTKKDLAKNTLEETTDALKQSVAKAKGGVLFLDEAYGLATDSMGHEVIRELLPYLEEKDWAFVMAGYKQDMEALYEANEGLRSRIGSIFTLDSYNYETIGNIVIKQLNHYKWEDGVKEALFSGLQMYESKFGSFDGNGRWAVDFAEKIEGEQEIRLGNETELTNDSYILIKEIDITKALNSNL</sequence>